<keyword evidence="3" id="KW-1185">Reference proteome</keyword>
<evidence type="ECO:0000256" key="1">
    <source>
        <dbReference type="SAM" id="MobiDB-lite"/>
    </source>
</evidence>
<proteinExistence type="predicted"/>
<reference evidence="2 3" key="1">
    <citation type="journal article" date="2023" name="Hortic Res">
        <title>Pangenome of water caltrop reveals structural variations and asymmetric subgenome divergence after allopolyploidization.</title>
        <authorList>
            <person name="Zhang X."/>
            <person name="Chen Y."/>
            <person name="Wang L."/>
            <person name="Yuan Y."/>
            <person name="Fang M."/>
            <person name="Shi L."/>
            <person name="Lu R."/>
            <person name="Comes H.P."/>
            <person name="Ma Y."/>
            <person name="Chen Y."/>
            <person name="Huang G."/>
            <person name="Zhou Y."/>
            <person name="Zheng Z."/>
            <person name="Qiu Y."/>
        </authorList>
    </citation>
    <scope>NUCLEOTIDE SEQUENCE [LARGE SCALE GENOMIC DNA]</scope>
    <source>
        <strain evidence="2">F231</strain>
    </source>
</reference>
<gene>
    <name evidence="2" type="ORF">SAY86_027408</name>
</gene>
<protein>
    <submittedName>
        <fullName evidence="2">Uncharacterized protein</fullName>
    </submittedName>
</protein>
<dbReference type="AlphaFoldDB" id="A0AAN7KHG7"/>
<dbReference type="Proteomes" id="UP001346149">
    <property type="component" value="Unassembled WGS sequence"/>
</dbReference>
<accession>A0AAN7KHG7</accession>
<feature type="region of interest" description="Disordered" evidence="1">
    <location>
        <begin position="22"/>
        <end position="52"/>
    </location>
</feature>
<organism evidence="2 3">
    <name type="scientific">Trapa natans</name>
    <name type="common">Water chestnut</name>
    <dbReference type="NCBI Taxonomy" id="22666"/>
    <lineage>
        <taxon>Eukaryota</taxon>
        <taxon>Viridiplantae</taxon>
        <taxon>Streptophyta</taxon>
        <taxon>Embryophyta</taxon>
        <taxon>Tracheophyta</taxon>
        <taxon>Spermatophyta</taxon>
        <taxon>Magnoliopsida</taxon>
        <taxon>eudicotyledons</taxon>
        <taxon>Gunneridae</taxon>
        <taxon>Pentapetalae</taxon>
        <taxon>rosids</taxon>
        <taxon>malvids</taxon>
        <taxon>Myrtales</taxon>
        <taxon>Lythraceae</taxon>
        <taxon>Trapa</taxon>
    </lineage>
</organism>
<evidence type="ECO:0000313" key="2">
    <source>
        <dbReference type="EMBL" id="KAK4769258.1"/>
    </source>
</evidence>
<sequence>MKKKPTKCRASCAKVIVKLVNSKQPPSAPAAPPPTRPEFADHAPPPVVQMTGCTPREEWNVAPIAAETAENQQLA</sequence>
<dbReference type="EMBL" id="JAXQNO010000021">
    <property type="protein sequence ID" value="KAK4769258.1"/>
    <property type="molecule type" value="Genomic_DNA"/>
</dbReference>
<name>A0AAN7KHG7_TRANT</name>
<feature type="compositionally biased region" description="Pro residues" evidence="1">
    <location>
        <begin position="26"/>
        <end position="36"/>
    </location>
</feature>
<comment type="caution">
    <text evidence="2">The sequence shown here is derived from an EMBL/GenBank/DDBJ whole genome shotgun (WGS) entry which is preliminary data.</text>
</comment>
<evidence type="ECO:0000313" key="3">
    <source>
        <dbReference type="Proteomes" id="UP001346149"/>
    </source>
</evidence>